<dbReference type="Proteomes" id="UP000518892">
    <property type="component" value="Unassembled WGS sequence"/>
</dbReference>
<feature type="coiled-coil region" evidence="1">
    <location>
        <begin position="247"/>
        <end position="274"/>
    </location>
</feature>
<evidence type="ECO:0000313" key="4">
    <source>
        <dbReference type="Proteomes" id="UP000518892"/>
    </source>
</evidence>
<feature type="domain" description="Protein CR006 P-loop" evidence="2">
    <location>
        <begin position="8"/>
        <end position="564"/>
    </location>
</feature>
<dbReference type="InterPro" id="IPR027417">
    <property type="entry name" value="P-loop_NTPase"/>
</dbReference>
<name>A0A7W5EWU0_9GAMM</name>
<dbReference type="EMBL" id="JACHXR010000016">
    <property type="protein sequence ID" value="MBB3232853.1"/>
    <property type="molecule type" value="Genomic_DNA"/>
</dbReference>
<protein>
    <submittedName>
        <fullName evidence="3">Wobble nucleotide-excising tRNase</fullName>
    </submittedName>
</protein>
<dbReference type="AlphaFoldDB" id="A0A7W5EWU0"/>
<evidence type="ECO:0000259" key="2">
    <source>
        <dbReference type="Pfam" id="PF13166"/>
    </source>
</evidence>
<dbReference type="PANTHER" id="PTHR32114">
    <property type="entry name" value="ABC TRANSPORTER ABCH.3"/>
    <property type="match status" value="1"/>
</dbReference>
<accession>A0A7W5EWU0</accession>
<evidence type="ECO:0000313" key="3">
    <source>
        <dbReference type="EMBL" id="MBB3232853.1"/>
    </source>
</evidence>
<gene>
    <name evidence="3" type="ORF">FHR97_003731</name>
</gene>
<dbReference type="PANTHER" id="PTHR32114:SF2">
    <property type="entry name" value="ABC TRANSPORTER ABCH.3"/>
    <property type="match status" value="1"/>
</dbReference>
<proteinExistence type="predicted"/>
<dbReference type="Gene3D" id="3.40.50.300">
    <property type="entry name" value="P-loop containing nucleotide triphosphate hydrolases"/>
    <property type="match status" value="1"/>
</dbReference>
<keyword evidence="4" id="KW-1185">Reference proteome</keyword>
<organism evidence="3 4">
    <name type="scientific">Halomonas stenophila</name>
    <dbReference type="NCBI Taxonomy" id="795312"/>
    <lineage>
        <taxon>Bacteria</taxon>
        <taxon>Pseudomonadati</taxon>
        <taxon>Pseudomonadota</taxon>
        <taxon>Gammaproteobacteria</taxon>
        <taxon>Oceanospirillales</taxon>
        <taxon>Halomonadaceae</taxon>
        <taxon>Halomonas</taxon>
    </lineage>
</organism>
<sequence length="590" mass="67435">MAEVKKPDFQPLTAEEIAQHEKLIEEKALPDTPKFTSPNLSFTIFVKEAELLVKKEISESDKIEELVKDAVLNRWVNEGRTHHRGKHEKCAFCDNTISQERWTKLDKHFDEESEQLEKDIDALVKRIEAEKKAVSTALTINPSRFYSKFHTQLSDLNSALESAVNEYQSSLEALIAQLASRKNDILNAKEFVQPVDFSPELKAVWDGYKTLCNESDLFSSSLNSEQASARKALRLKEVADYLIIIDYQSKLDSIAALKDKLEKASSEKTRISVEITQKKALISAKKRELNDEEKGAKKVNEYLNDFFGHKFLTLESKKDAESSKRIRFEVIRDGKKAYHLSEGECSLLAFCYFLAKLDDIETRDSNPIIWIDDPISSLDGNHIFFIYSLISAEVVAKGGFEQLFISTHNLDFLKYLKRLKGGYIDSAGKNVGFQKAYFMVVRQDRTSTVQVMPSYLKEYVTEFNFLFHQIHKCATMGAVDDTNYITFYNFANNARKFFGIYLYYKYPDQGMSERTLNLFFGYDSVPAVLADRINNEYSHLCGVFERGATPVEVPEMQLAARKIIEKLKEDSEQYSALLRSVGEPPEAEGV</sequence>
<comment type="caution">
    <text evidence="3">The sequence shown here is derived from an EMBL/GenBank/DDBJ whole genome shotgun (WGS) entry which is preliminary data.</text>
</comment>
<dbReference type="InterPro" id="IPR026866">
    <property type="entry name" value="CR006_AAA"/>
</dbReference>
<keyword evidence="1" id="KW-0175">Coiled coil</keyword>
<evidence type="ECO:0000256" key="1">
    <source>
        <dbReference type="SAM" id="Coils"/>
    </source>
</evidence>
<dbReference type="SUPFAM" id="SSF52540">
    <property type="entry name" value="P-loop containing nucleoside triphosphate hydrolases"/>
    <property type="match status" value="1"/>
</dbReference>
<reference evidence="3 4" key="1">
    <citation type="submission" date="2020-08" db="EMBL/GenBank/DDBJ databases">
        <title>Genomic Encyclopedia of Type Strains, Phase III (KMG-III): the genomes of soil and plant-associated and newly described type strains.</title>
        <authorList>
            <person name="Whitman W."/>
        </authorList>
    </citation>
    <scope>NUCLEOTIDE SEQUENCE [LARGE SCALE GENOMIC DNA]</scope>
    <source>
        <strain evidence="3 4">CECT 7744</strain>
    </source>
</reference>
<dbReference type="Pfam" id="PF13166">
    <property type="entry name" value="AAA_13"/>
    <property type="match status" value="1"/>
</dbReference>